<dbReference type="PANTHER" id="PTHR30472">
    <property type="entry name" value="FERRIC ENTEROBACTIN TRANSPORT SYSTEM PERMEASE PROTEIN"/>
    <property type="match status" value="1"/>
</dbReference>
<keyword evidence="5 8" id="KW-0812">Transmembrane</keyword>
<feature type="transmembrane region" description="Helical" evidence="8">
    <location>
        <begin position="60"/>
        <end position="80"/>
    </location>
</feature>
<feature type="transmembrane region" description="Helical" evidence="8">
    <location>
        <begin position="118"/>
        <end position="138"/>
    </location>
</feature>
<keyword evidence="3" id="KW-0813">Transport</keyword>
<evidence type="ECO:0000256" key="7">
    <source>
        <dbReference type="ARBA" id="ARBA00023136"/>
    </source>
</evidence>
<accession>A0ABY4ZLE1</accession>
<evidence type="ECO:0000256" key="8">
    <source>
        <dbReference type="SAM" id="Phobius"/>
    </source>
</evidence>
<reference evidence="9 10" key="1">
    <citation type="submission" date="2022-04" db="EMBL/GenBank/DDBJ databases">
        <title>Genome sequence of soybean root-associated Caulobacter segnis RL271.</title>
        <authorList>
            <person name="Longley R."/>
            <person name="Bonito G."/>
            <person name="Trigodet F."/>
            <person name="Crosson S."/>
            <person name="Fiebig A."/>
        </authorList>
    </citation>
    <scope>NUCLEOTIDE SEQUENCE [LARGE SCALE GENOMIC DNA]</scope>
    <source>
        <strain evidence="9 10">RL271</strain>
    </source>
</reference>
<feature type="transmembrane region" description="Helical" evidence="8">
    <location>
        <begin position="238"/>
        <end position="265"/>
    </location>
</feature>
<evidence type="ECO:0000256" key="4">
    <source>
        <dbReference type="ARBA" id="ARBA00022475"/>
    </source>
</evidence>
<dbReference type="InterPro" id="IPR037294">
    <property type="entry name" value="ABC_BtuC-like"/>
</dbReference>
<feature type="transmembrane region" description="Helical" evidence="8">
    <location>
        <begin position="12"/>
        <end position="40"/>
    </location>
</feature>
<evidence type="ECO:0000256" key="5">
    <source>
        <dbReference type="ARBA" id="ARBA00022692"/>
    </source>
</evidence>
<feature type="transmembrane region" description="Helical" evidence="8">
    <location>
        <begin position="145"/>
        <end position="167"/>
    </location>
</feature>
<evidence type="ECO:0000313" key="10">
    <source>
        <dbReference type="Proteomes" id="UP001057520"/>
    </source>
</evidence>
<comment type="subcellular location">
    <subcellularLocation>
        <location evidence="1">Cell membrane</location>
        <topology evidence="1">Multi-pass membrane protein</topology>
    </subcellularLocation>
</comment>
<dbReference type="CDD" id="cd06550">
    <property type="entry name" value="TM_ABC_iron-siderophores_like"/>
    <property type="match status" value="1"/>
</dbReference>
<dbReference type="InterPro" id="IPR000522">
    <property type="entry name" value="ABC_transptr_permease_BtuC"/>
</dbReference>
<evidence type="ECO:0000256" key="1">
    <source>
        <dbReference type="ARBA" id="ARBA00004651"/>
    </source>
</evidence>
<comment type="similarity">
    <text evidence="2">Belongs to the binding-protein-dependent transport system permease family. FecCD subfamily.</text>
</comment>
<keyword evidence="10" id="KW-1185">Reference proteome</keyword>
<feature type="transmembrane region" description="Helical" evidence="8">
    <location>
        <begin position="310"/>
        <end position="329"/>
    </location>
</feature>
<evidence type="ECO:0000256" key="6">
    <source>
        <dbReference type="ARBA" id="ARBA00022989"/>
    </source>
</evidence>
<keyword evidence="7 8" id="KW-0472">Membrane</keyword>
<keyword evidence="4" id="KW-1003">Cell membrane</keyword>
<evidence type="ECO:0000313" key="9">
    <source>
        <dbReference type="EMBL" id="USQ93638.1"/>
    </source>
</evidence>
<dbReference type="SUPFAM" id="SSF81345">
    <property type="entry name" value="ABC transporter involved in vitamin B12 uptake, BtuC"/>
    <property type="match status" value="1"/>
</dbReference>
<evidence type="ECO:0000256" key="3">
    <source>
        <dbReference type="ARBA" id="ARBA00022448"/>
    </source>
</evidence>
<organism evidence="9 10">
    <name type="scientific">Caulobacter segnis</name>
    <dbReference type="NCBI Taxonomy" id="88688"/>
    <lineage>
        <taxon>Bacteria</taxon>
        <taxon>Pseudomonadati</taxon>
        <taxon>Pseudomonadota</taxon>
        <taxon>Alphaproteobacteria</taxon>
        <taxon>Caulobacterales</taxon>
        <taxon>Caulobacteraceae</taxon>
        <taxon>Caulobacter</taxon>
    </lineage>
</organism>
<dbReference type="Proteomes" id="UP001057520">
    <property type="component" value="Chromosome"/>
</dbReference>
<dbReference type="Gene3D" id="1.10.3470.10">
    <property type="entry name" value="ABC transporter involved in vitamin B12 uptake, BtuC"/>
    <property type="match status" value="1"/>
</dbReference>
<feature type="transmembrane region" description="Helical" evidence="8">
    <location>
        <begin position="92"/>
        <end position="112"/>
    </location>
</feature>
<dbReference type="EMBL" id="CP096040">
    <property type="protein sequence ID" value="USQ93638.1"/>
    <property type="molecule type" value="Genomic_DNA"/>
</dbReference>
<protein>
    <submittedName>
        <fullName evidence="9">Iron ABC transporter permease</fullName>
    </submittedName>
</protein>
<gene>
    <name evidence="9" type="ORF">MZV50_13440</name>
</gene>
<feature type="transmembrane region" description="Helical" evidence="8">
    <location>
        <begin position="277"/>
        <end position="298"/>
    </location>
</feature>
<dbReference type="PANTHER" id="PTHR30472:SF25">
    <property type="entry name" value="ABC TRANSPORTER PERMEASE PROTEIN MJ0876-RELATED"/>
    <property type="match status" value="1"/>
</dbReference>
<sequence>MKPHQIPGPKSAWMIMGVLVALLVVLFGVSLCAGRVWTPWSAWVSHGQDPRWAIVFGLRLPRTILAILVGGALGLSGAALQGYTRNPLADPAALGVSTSAALGAVLTLYLGAAGEAHWILPLAAMVGAGAGVALLLSLAGVTSSIVTFLLAGFVIQTVCGAAIALALNLAPNPWAVNEIVNWVMGSLADRSVEEVKLAAPGVIAGGLLLLTLGRSLDALTLGEQGAKSLGVDLSRTRLLMAVGVAVAVGSSVAVTGVISFVGLITPHLLRPLLGSRSSAVLLPSFLGGAALTLGADILVRMTPAASEIKLSVAMAALGGPFFLAMLISMRRRLA</sequence>
<dbReference type="Pfam" id="PF01032">
    <property type="entry name" value="FecCD"/>
    <property type="match status" value="1"/>
</dbReference>
<evidence type="ECO:0000256" key="2">
    <source>
        <dbReference type="ARBA" id="ARBA00007935"/>
    </source>
</evidence>
<keyword evidence="6 8" id="KW-1133">Transmembrane helix</keyword>
<name>A0ABY4ZLE1_9CAUL</name>
<proteinExistence type="inferred from homology"/>